<evidence type="ECO:0000313" key="2">
    <source>
        <dbReference type="EMBL" id="KPI91843.1"/>
    </source>
</evidence>
<dbReference type="STRING" id="66420.A0A194PFP0"/>
<evidence type="ECO:0000313" key="3">
    <source>
        <dbReference type="Proteomes" id="UP000053268"/>
    </source>
</evidence>
<feature type="region of interest" description="Disordered" evidence="1">
    <location>
        <begin position="93"/>
        <end position="114"/>
    </location>
</feature>
<organism evidence="2 3">
    <name type="scientific">Papilio xuthus</name>
    <name type="common">Asian swallowtail butterfly</name>
    <dbReference type="NCBI Taxonomy" id="66420"/>
    <lineage>
        <taxon>Eukaryota</taxon>
        <taxon>Metazoa</taxon>
        <taxon>Ecdysozoa</taxon>
        <taxon>Arthropoda</taxon>
        <taxon>Hexapoda</taxon>
        <taxon>Insecta</taxon>
        <taxon>Pterygota</taxon>
        <taxon>Neoptera</taxon>
        <taxon>Endopterygota</taxon>
        <taxon>Lepidoptera</taxon>
        <taxon>Glossata</taxon>
        <taxon>Ditrysia</taxon>
        <taxon>Papilionoidea</taxon>
        <taxon>Papilionidae</taxon>
        <taxon>Papilioninae</taxon>
        <taxon>Papilio</taxon>
    </lineage>
</organism>
<evidence type="ECO:0000256" key="1">
    <source>
        <dbReference type="SAM" id="MobiDB-lite"/>
    </source>
</evidence>
<dbReference type="Proteomes" id="UP000053268">
    <property type="component" value="Unassembled WGS sequence"/>
</dbReference>
<protein>
    <submittedName>
        <fullName evidence="2">Uncharacterized protein</fullName>
    </submittedName>
</protein>
<sequence>MHGITNCLNKLKKSSRESTPTTNKESDENRSISPSDGSPRVSLRNNEPSKRVPIAQRRNSGQRSLGHSPQGLAGSPPWQEEARGLPIYFRRHSLSRTQSPPRVDFPGPSSAPKHDYRHFVSPLYNDVMDDIQENDYNKCELYGEISTDKLDHRPYADRFDNKDFALKLVECSKSPKSNYGMRERRESGGSTHKHKHQSIQDLIRSFGKKMGSWRHETSGRRSSCAVPTATVDVPRKEDIRGRSKSLDPDHLHSIIRHPILDDCGETYRIFDAIIQQGVELRRERAQEAAKRRSSLDNCSRPGRHRGSNALIDPERAAMLFRDARGLPVADPFIEKLDPDGAIYAANTMNYFVCKFDLFDVAVRLRISVGPVVPVAAAAALRAT</sequence>
<accession>A0A194PFP0</accession>
<feature type="region of interest" description="Disordered" evidence="1">
    <location>
        <begin position="176"/>
        <end position="198"/>
    </location>
</feature>
<gene>
    <name evidence="2" type="ORF">RR46_08269</name>
</gene>
<feature type="region of interest" description="Disordered" evidence="1">
    <location>
        <begin position="1"/>
        <end position="79"/>
    </location>
</feature>
<feature type="compositionally biased region" description="Polar residues" evidence="1">
    <location>
        <begin position="57"/>
        <end position="67"/>
    </location>
</feature>
<keyword evidence="3" id="KW-1185">Reference proteome</keyword>
<name>A0A194PFP0_PAPXU</name>
<proteinExistence type="predicted"/>
<reference evidence="2 3" key="1">
    <citation type="journal article" date="2015" name="Nat. Commun.">
        <title>Outbred genome sequencing and CRISPR/Cas9 gene editing in butterflies.</title>
        <authorList>
            <person name="Li X."/>
            <person name="Fan D."/>
            <person name="Zhang W."/>
            <person name="Liu G."/>
            <person name="Zhang L."/>
            <person name="Zhao L."/>
            <person name="Fang X."/>
            <person name="Chen L."/>
            <person name="Dong Y."/>
            <person name="Chen Y."/>
            <person name="Ding Y."/>
            <person name="Zhao R."/>
            <person name="Feng M."/>
            <person name="Zhu Y."/>
            <person name="Feng Y."/>
            <person name="Jiang X."/>
            <person name="Zhu D."/>
            <person name="Xiang H."/>
            <person name="Feng X."/>
            <person name="Li S."/>
            <person name="Wang J."/>
            <person name="Zhang G."/>
            <person name="Kronforst M.R."/>
            <person name="Wang W."/>
        </authorList>
    </citation>
    <scope>NUCLEOTIDE SEQUENCE [LARGE SCALE GENOMIC DNA]</scope>
    <source>
        <strain evidence="2">Ya'a_city_454_Px</strain>
        <tissue evidence="2">Whole body</tissue>
    </source>
</reference>
<dbReference type="AlphaFoldDB" id="A0A194PFP0"/>
<dbReference type="EMBL" id="KQ459605">
    <property type="protein sequence ID" value="KPI91843.1"/>
    <property type="molecule type" value="Genomic_DNA"/>
</dbReference>